<keyword evidence="1" id="KW-1133">Transmembrane helix</keyword>
<evidence type="ECO:0000256" key="1">
    <source>
        <dbReference type="SAM" id="Phobius"/>
    </source>
</evidence>
<feature type="domain" description="TadE-like" evidence="2">
    <location>
        <begin position="17"/>
        <end position="59"/>
    </location>
</feature>
<keyword evidence="1" id="KW-0472">Membrane</keyword>
<sequence length="162" mass="17667">MLSLAKRSRRQPDDRRGAVAVEFAVIAPVLVTIMLGMIELNRVFDAQNLLTSAVREGARMASMDRERISQQGQTMNDLVTSTVKTFLGANGFAPDDVDVSIHFPDDPATDFDLDDPANELELFEVSVKVDYSDVSFMPVDSGADAPMTGAIVFRNGRALLSN</sequence>
<proteinExistence type="predicted"/>
<evidence type="ECO:0000259" key="2">
    <source>
        <dbReference type="Pfam" id="PF07811"/>
    </source>
</evidence>
<name>A0A5C5ZMT4_9BACT</name>
<dbReference type="Proteomes" id="UP000315440">
    <property type="component" value="Unassembled WGS sequence"/>
</dbReference>
<keyword evidence="4" id="KW-1185">Reference proteome</keyword>
<feature type="transmembrane region" description="Helical" evidence="1">
    <location>
        <begin position="20"/>
        <end position="38"/>
    </location>
</feature>
<gene>
    <name evidence="3" type="ORF">Mal64_16480</name>
</gene>
<dbReference type="Pfam" id="PF07811">
    <property type="entry name" value="TadE"/>
    <property type="match status" value="1"/>
</dbReference>
<evidence type="ECO:0000313" key="4">
    <source>
        <dbReference type="Proteomes" id="UP000315440"/>
    </source>
</evidence>
<dbReference type="AlphaFoldDB" id="A0A5C5ZMT4"/>
<reference evidence="3 4" key="1">
    <citation type="submission" date="2019-02" db="EMBL/GenBank/DDBJ databases">
        <title>Deep-cultivation of Planctomycetes and their phenomic and genomic characterization uncovers novel biology.</title>
        <authorList>
            <person name="Wiegand S."/>
            <person name="Jogler M."/>
            <person name="Boedeker C."/>
            <person name="Pinto D."/>
            <person name="Vollmers J."/>
            <person name="Rivas-Marin E."/>
            <person name="Kohn T."/>
            <person name="Peeters S.H."/>
            <person name="Heuer A."/>
            <person name="Rast P."/>
            <person name="Oberbeckmann S."/>
            <person name="Bunk B."/>
            <person name="Jeske O."/>
            <person name="Meyerdierks A."/>
            <person name="Storesund J.E."/>
            <person name="Kallscheuer N."/>
            <person name="Luecker S."/>
            <person name="Lage O.M."/>
            <person name="Pohl T."/>
            <person name="Merkel B.J."/>
            <person name="Hornburger P."/>
            <person name="Mueller R.-W."/>
            <person name="Bruemmer F."/>
            <person name="Labrenz M."/>
            <person name="Spormann A.M."/>
            <person name="Op Den Camp H."/>
            <person name="Overmann J."/>
            <person name="Amann R."/>
            <person name="Jetten M.S.M."/>
            <person name="Mascher T."/>
            <person name="Medema M.H."/>
            <person name="Devos D.P."/>
            <person name="Kaster A.-K."/>
            <person name="Ovreas L."/>
            <person name="Rohde M."/>
            <person name="Galperin M.Y."/>
            <person name="Jogler C."/>
        </authorList>
    </citation>
    <scope>NUCLEOTIDE SEQUENCE [LARGE SCALE GENOMIC DNA]</scope>
    <source>
        <strain evidence="3 4">Mal64</strain>
    </source>
</reference>
<accession>A0A5C5ZMT4</accession>
<comment type="caution">
    <text evidence="3">The sequence shown here is derived from an EMBL/GenBank/DDBJ whole genome shotgun (WGS) entry which is preliminary data.</text>
</comment>
<dbReference type="RefSeq" id="WP_146399001.1">
    <property type="nucleotide sequence ID" value="NZ_SJPQ01000002.1"/>
</dbReference>
<evidence type="ECO:0000313" key="3">
    <source>
        <dbReference type="EMBL" id="TWT88171.1"/>
    </source>
</evidence>
<protein>
    <submittedName>
        <fullName evidence="3">TadE-like protein</fullName>
    </submittedName>
</protein>
<dbReference type="InterPro" id="IPR012495">
    <property type="entry name" value="TadE-like_dom"/>
</dbReference>
<organism evidence="3 4">
    <name type="scientific">Pseudobythopirellula maris</name>
    <dbReference type="NCBI Taxonomy" id="2527991"/>
    <lineage>
        <taxon>Bacteria</taxon>
        <taxon>Pseudomonadati</taxon>
        <taxon>Planctomycetota</taxon>
        <taxon>Planctomycetia</taxon>
        <taxon>Pirellulales</taxon>
        <taxon>Lacipirellulaceae</taxon>
        <taxon>Pseudobythopirellula</taxon>
    </lineage>
</organism>
<dbReference type="OrthoDB" id="261466at2"/>
<keyword evidence="1" id="KW-0812">Transmembrane</keyword>
<dbReference type="EMBL" id="SJPQ01000002">
    <property type="protein sequence ID" value="TWT88171.1"/>
    <property type="molecule type" value="Genomic_DNA"/>
</dbReference>